<dbReference type="AlphaFoldDB" id="A0A6A0AJ95"/>
<sequence>MDWEVEDLVQVQQTVALPQYVALLGQMSSKDLLNLMCLPPSGLAQDQGAVQDDEAAKGLGME</sequence>
<accession>A0A6A0AJ95</accession>
<evidence type="ECO:0000313" key="2">
    <source>
        <dbReference type="Proteomes" id="UP000485058"/>
    </source>
</evidence>
<feature type="non-terminal residue" evidence="1">
    <location>
        <position position="1"/>
    </location>
</feature>
<feature type="non-terminal residue" evidence="1">
    <location>
        <position position="62"/>
    </location>
</feature>
<comment type="caution">
    <text evidence="1">The sequence shown here is derived from an EMBL/GenBank/DDBJ whole genome shotgun (WGS) entry which is preliminary data.</text>
</comment>
<protein>
    <submittedName>
        <fullName evidence="1">Uncharacterized protein</fullName>
    </submittedName>
</protein>
<dbReference type="Proteomes" id="UP000485058">
    <property type="component" value="Unassembled WGS sequence"/>
</dbReference>
<name>A0A6A0AJ95_HAELA</name>
<reference evidence="1 2" key="1">
    <citation type="submission" date="2020-02" db="EMBL/GenBank/DDBJ databases">
        <title>Draft genome sequence of Haematococcus lacustris strain NIES-144.</title>
        <authorList>
            <person name="Morimoto D."/>
            <person name="Nakagawa S."/>
            <person name="Yoshida T."/>
            <person name="Sawayama S."/>
        </authorList>
    </citation>
    <scope>NUCLEOTIDE SEQUENCE [LARGE SCALE GENOMIC DNA]</scope>
    <source>
        <strain evidence="1 2">NIES-144</strain>
    </source>
</reference>
<proteinExistence type="predicted"/>
<gene>
    <name evidence="1" type="ORF">HaLaN_31806</name>
</gene>
<keyword evidence="2" id="KW-1185">Reference proteome</keyword>
<organism evidence="1 2">
    <name type="scientific">Haematococcus lacustris</name>
    <name type="common">Green alga</name>
    <name type="synonym">Haematococcus pluvialis</name>
    <dbReference type="NCBI Taxonomy" id="44745"/>
    <lineage>
        <taxon>Eukaryota</taxon>
        <taxon>Viridiplantae</taxon>
        <taxon>Chlorophyta</taxon>
        <taxon>core chlorophytes</taxon>
        <taxon>Chlorophyceae</taxon>
        <taxon>CS clade</taxon>
        <taxon>Chlamydomonadales</taxon>
        <taxon>Haematococcaceae</taxon>
        <taxon>Haematococcus</taxon>
    </lineage>
</organism>
<dbReference type="EMBL" id="BLLF01006808">
    <property type="protein sequence ID" value="GFH32565.1"/>
    <property type="molecule type" value="Genomic_DNA"/>
</dbReference>
<evidence type="ECO:0000313" key="1">
    <source>
        <dbReference type="EMBL" id="GFH32565.1"/>
    </source>
</evidence>